<sequence length="65" mass="6414">GGLSAIAPILNVVISLLNTVLGIVKQLPVAGGVAGSLPVGNLVGNLPLGAIAKHVGNAVEYERAF</sequence>
<name>A0A1I7ZSW5_9BILA</name>
<dbReference type="Proteomes" id="UP000095287">
    <property type="component" value="Unplaced"/>
</dbReference>
<evidence type="ECO:0000313" key="2">
    <source>
        <dbReference type="WBParaSite" id="L893_g29212.t1"/>
    </source>
</evidence>
<proteinExistence type="predicted"/>
<accession>A0A1I7ZSW5</accession>
<organism evidence="1 2">
    <name type="scientific">Steinernema glaseri</name>
    <dbReference type="NCBI Taxonomy" id="37863"/>
    <lineage>
        <taxon>Eukaryota</taxon>
        <taxon>Metazoa</taxon>
        <taxon>Ecdysozoa</taxon>
        <taxon>Nematoda</taxon>
        <taxon>Chromadorea</taxon>
        <taxon>Rhabditida</taxon>
        <taxon>Tylenchina</taxon>
        <taxon>Panagrolaimomorpha</taxon>
        <taxon>Strongyloidoidea</taxon>
        <taxon>Steinernematidae</taxon>
        <taxon>Steinernema</taxon>
    </lineage>
</organism>
<keyword evidence="1" id="KW-1185">Reference proteome</keyword>
<protein>
    <submittedName>
        <fullName evidence="2">Desiccation-related protein PCC13-62-like</fullName>
    </submittedName>
</protein>
<evidence type="ECO:0000313" key="1">
    <source>
        <dbReference type="Proteomes" id="UP000095287"/>
    </source>
</evidence>
<reference evidence="2" key="1">
    <citation type="submission" date="2016-11" db="UniProtKB">
        <authorList>
            <consortium name="WormBaseParasite"/>
        </authorList>
    </citation>
    <scope>IDENTIFICATION</scope>
</reference>
<dbReference type="WBParaSite" id="L893_g29212.t1">
    <property type="protein sequence ID" value="L893_g29212.t1"/>
    <property type="gene ID" value="L893_g29212"/>
</dbReference>
<dbReference type="AlphaFoldDB" id="A0A1I7ZSW5"/>